<evidence type="ECO:0008006" key="3">
    <source>
        <dbReference type="Google" id="ProtNLM"/>
    </source>
</evidence>
<dbReference type="EMBL" id="KN819688">
    <property type="protein sequence ID" value="KIJ08152.1"/>
    <property type="molecule type" value="Genomic_DNA"/>
</dbReference>
<dbReference type="AlphaFoldDB" id="A0A0C9TJU4"/>
<reference evidence="1 2" key="1">
    <citation type="submission" date="2014-06" db="EMBL/GenBank/DDBJ databases">
        <authorList>
            <consortium name="DOE Joint Genome Institute"/>
            <person name="Kuo A."/>
            <person name="Kohler A."/>
            <person name="Nagy L.G."/>
            <person name="Floudas D."/>
            <person name="Copeland A."/>
            <person name="Barry K.W."/>
            <person name="Cichocki N."/>
            <person name="Veneault-Fourrey C."/>
            <person name="LaButti K."/>
            <person name="Lindquist E.A."/>
            <person name="Lipzen A."/>
            <person name="Lundell T."/>
            <person name="Morin E."/>
            <person name="Murat C."/>
            <person name="Sun H."/>
            <person name="Tunlid A."/>
            <person name="Henrissat B."/>
            <person name="Grigoriev I.V."/>
            <person name="Hibbett D.S."/>
            <person name="Martin F."/>
            <person name="Nordberg H.P."/>
            <person name="Cantor M.N."/>
            <person name="Hua S.X."/>
        </authorList>
    </citation>
    <scope>NUCLEOTIDE SEQUENCE [LARGE SCALE GENOMIC DNA]</scope>
    <source>
        <strain evidence="1 2">ATCC 200175</strain>
    </source>
</reference>
<proteinExistence type="predicted"/>
<evidence type="ECO:0000313" key="1">
    <source>
        <dbReference type="EMBL" id="KIJ08152.1"/>
    </source>
</evidence>
<dbReference type="HOGENOM" id="CLU_040082_4_0_1"/>
<accession>A0A0C9TJU4</accession>
<feature type="non-terminal residue" evidence="1">
    <location>
        <position position="1"/>
    </location>
</feature>
<sequence length="115" mass="13395">HAALWNVIERIFSVLKRQFRILQIPPEYNMHIQARLPVALCAIHNFIRRNNPEDFFDPELASVDLSADKGDEQLAGVLGEGPADAVERRRADQRRDTIAQEMWDDYQQERVRRGL</sequence>
<gene>
    <name evidence="1" type="ORF">PAXINDRAFT_42399</name>
</gene>
<keyword evidence="2" id="KW-1185">Reference proteome</keyword>
<feature type="non-terminal residue" evidence="1">
    <location>
        <position position="115"/>
    </location>
</feature>
<dbReference type="Proteomes" id="UP000053647">
    <property type="component" value="Unassembled WGS sequence"/>
</dbReference>
<dbReference type="OrthoDB" id="2684964at2759"/>
<name>A0A0C9TJU4_PAXIN</name>
<protein>
    <recommendedName>
        <fullName evidence="3">DDE Tnp4 domain-containing protein</fullName>
    </recommendedName>
</protein>
<organism evidence="1 2">
    <name type="scientific">Paxillus involutus ATCC 200175</name>
    <dbReference type="NCBI Taxonomy" id="664439"/>
    <lineage>
        <taxon>Eukaryota</taxon>
        <taxon>Fungi</taxon>
        <taxon>Dikarya</taxon>
        <taxon>Basidiomycota</taxon>
        <taxon>Agaricomycotina</taxon>
        <taxon>Agaricomycetes</taxon>
        <taxon>Agaricomycetidae</taxon>
        <taxon>Boletales</taxon>
        <taxon>Paxilineae</taxon>
        <taxon>Paxillaceae</taxon>
        <taxon>Paxillus</taxon>
    </lineage>
</organism>
<evidence type="ECO:0000313" key="2">
    <source>
        <dbReference type="Proteomes" id="UP000053647"/>
    </source>
</evidence>
<reference evidence="2" key="2">
    <citation type="submission" date="2015-01" db="EMBL/GenBank/DDBJ databases">
        <title>Evolutionary Origins and Diversification of the Mycorrhizal Mutualists.</title>
        <authorList>
            <consortium name="DOE Joint Genome Institute"/>
            <consortium name="Mycorrhizal Genomics Consortium"/>
            <person name="Kohler A."/>
            <person name="Kuo A."/>
            <person name="Nagy L.G."/>
            <person name="Floudas D."/>
            <person name="Copeland A."/>
            <person name="Barry K.W."/>
            <person name="Cichocki N."/>
            <person name="Veneault-Fourrey C."/>
            <person name="LaButti K."/>
            <person name="Lindquist E.A."/>
            <person name="Lipzen A."/>
            <person name="Lundell T."/>
            <person name="Morin E."/>
            <person name="Murat C."/>
            <person name="Riley R."/>
            <person name="Ohm R."/>
            <person name="Sun H."/>
            <person name="Tunlid A."/>
            <person name="Henrissat B."/>
            <person name="Grigoriev I.V."/>
            <person name="Hibbett D.S."/>
            <person name="Martin F."/>
        </authorList>
    </citation>
    <scope>NUCLEOTIDE SEQUENCE [LARGE SCALE GENOMIC DNA]</scope>
    <source>
        <strain evidence="2">ATCC 200175</strain>
    </source>
</reference>